<gene>
    <name evidence="1" type="ORF">SSPO_063330</name>
</gene>
<proteinExistence type="predicted"/>
<dbReference type="Proteomes" id="UP000463951">
    <property type="component" value="Chromosome"/>
</dbReference>
<dbReference type="EMBL" id="AP019620">
    <property type="protein sequence ID" value="BBJ43615.1"/>
    <property type="molecule type" value="Genomic_DNA"/>
</dbReference>
<name>A0A499UNH8_9ACTN</name>
<evidence type="ECO:0000313" key="2">
    <source>
        <dbReference type="Proteomes" id="UP000463951"/>
    </source>
</evidence>
<reference evidence="1 2" key="1">
    <citation type="journal article" date="2020" name="Int. J. Syst. Evol. Microbiol.">
        <title>Reclassification of Streptomyces castelarensis and Streptomyces sporoclivatus as later heterotypic synonyms of Streptomyces antimycoticus.</title>
        <authorList>
            <person name="Komaki H."/>
            <person name="Tamura T."/>
        </authorList>
    </citation>
    <scope>NUCLEOTIDE SEQUENCE [LARGE SCALE GENOMIC DNA]</scope>
    <source>
        <strain evidence="1 2">NBRC 100767</strain>
    </source>
</reference>
<sequence length="90" mass="9420">MIGSGLTPLIASVTSRAVRSKAKLAMMQRIVPQRGEKGAGTTSVSHLEAGWHSPAAKIAHVVAAVPRWHVIGSLLVAVLVPMDLCAPDDM</sequence>
<protein>
    <submittedName>
        <fullName evidence="1">Uncharacterized protein</fullName>
    </submittedName>
</protein>
<dbReference type="AlphaFoldDB" id="A0A499UNH8"/>
<evidence type="ECO:0000313" key="1">
    <source>
        <dbReference type="EMBL" id="BBJ43615.1"/>
    </source>
</evidence>
<accession>A0A499UNH8</accession>
<organism evidence="1 2">
    <name type="scientific">Streptomyces antimycoticus</name>
    <dbReference type="NCBI Taxonomy" id="68175"/>
    <lineage>
        <taxon>Bacteria</taxon>
        <taxon>Bacillati</taxon>
        <taxon>Actinomycetota</taxon>
        <taxon>Actinomycetes</taxon>
        <taxon>Kitasatosporales</taxon>
        <taxon>Streptomycetaceae</taxon>
        <taxon>Streptomyces</taxon>
        <taxon>Streptomyces violaceusniger group</taxon>
    </lineage>
</organism>